<comment type="subcellular location">
    <subcellularLocation>
        <location evidence="1">Cell membrane</location>
        <topology evidence="1">Single-pass membrane protein</topology>
    </subcellularLocation>
</comment>
<evidence type="ECO:0000256" key="3">
    <source>
        <dbReference type="ARBA" id="ARBA00022692"/>
    </source>
</evidence>
<evidence type="ECO:0000256" key="1">
    <source>
        <dbReference type="ARBA" id="ARBA00004162"/>
    </source>
</evidence>
<keyword evidence="5 7" id="KW-0472">Membrane</keyword>
<feature type="region of interest" description="Disordered" evidence="6">
    <location>
        <begin position="197"/>
        <end position="348"/>
    </location>
</feature>
<keyword evidence="4 7" id="KW-1133">Transmembrane helix</keyword>
<dbReference type="Proteomes" id="UP001431131">
    <property type="component" value="Unassembled WGS sequence"/>
</dbReference>
<proteinExistence type="predicted"/>
<feature type="compositionally biased region" description="Basic and acidic residues" evidence="6">
    <location>
        <begin position="200"/>
        <end position="210"/>
    </location>
</feature>
<evidence type="ECO:0000256" key="2">
    <source>
        <dbReference type="ARBA" id="ARBA00022475"/>
    </source>
</evidence>
<gene>
    <name evidence="9" type="ORF">MJG50_19640</name>
</gene>
<evidence type="ECO:0000256" key="6">
    <source>
        <dbReference type="SAM" id="MobiDB-lite"/>
    </source>
</evidence>
<accession>A0AAW5E5D2</accession>
<dbReference type="Pfam" id="PF23750">
    <property type="entry name" value="RsgI_M"/>
    <property type="match status" value="1"/>
</dbReference>
<dbReference type="GO" id="GO:0005886">
    <property type="term" value="C:plasma membrane"/>
    <property type="evidence" value="ECO:0007669"/>
    <property type="project" value="UniProtKB-SubCell"/>
</dbReference>
<feature type="transmembrane region" description="Helical" evidence="7">
    <location>
        <begin position="64"/>
        <end position="84"/>
    </location>
</feature>
<feature type="compositionally biased region" description="Basic and acidic residues" evidence="6">
    <location>
        <begin position="219"/>
        <end position="241"/>
    </location>
</feature>
<dbReference type="PROSITE" id="PS51849">
    <property type="entry name" value="RSGI_N"/>
    <property type="match status" value="1"/>
</dbReference>
<evidence type="ECO:0000256" key="5">
    <source>
        <dbReference type="ARBA" id="ARBA00023136"/>
    </source>
</evidence>
<evidence type="ECO:0000256" key="4">
    <source>
        <dbReference type="ARBA" id="ARBA00022989"/>
    </source>
</evidence>
<organism evidence="9 10">
    <name type="scientific">Fredinandcohnia quinoae</name>
    <dbReference type="NCBI Taxonomy" id="2918902"/>
    <lineage>
        <taxon>Bacteria</taxon>
        <taxon>Bacillati</taxon>
        <taxon>Bacillota</taxon>
        <taxon>Bacilli</taxon>
        <taxon>Bacillales</taxon>
        <taxon>Bacillaceae</taxon>
        <taxon>Fredinandcohnia</taxon>
    </lineage>
</organism>
<keyword evidence="2" id="KW-1003">Cell membrane</keyword>
<evidence type="ECO:0000313" key="9">
    <source>
        <dbReference type="EMBL" id="MCH1627553.1"/>
    </source>
</evidence>
<evidence type="ECO:0000313" key="10">
    <source>
        <dbReference type="Proteomes" id="UP001431131"/>
    </source>
</evidence>
<keyword evidence="3 7" id="KW-0812">Transmembrane</keyword>
<dbReference type="InterPro" id="IPR024449">
    <property type="entry name" value="Anti-sigma_RsgI_N"/>
</dbReference>
<feature type="compositionally biased region" description="Basic and acidic residues" evidence="6">
    <location>
        <begin position="249"/>
        <end position="348"/>
    </location>
</feature>
<reference evidence="9" key="1">
    <citation type="submission" date="2022-02" db="EMBL/GenBank/DDBJ databases">
        <title>Fredinandcohnia quinoae sp. nov. isolated from Chenopodium quinoa seeds.</title>
        <authorList>
            <person name="Saati-Santamaria Z."/>
            <person name="Flores-Felix J.D."/>
            <person name="Igual J.M."/>
            <person name="Velazquez E."/>
            <person name="Garcia-Fraile P."/>
            <person name="Martinez-Molina E."/>
        </authorList>
    </citation>
    <scope>NUCLEOTIDE SEQUENCE</scope>
    <source>
        <strain evidence="9">SECRCQ15</strain>
    </source>
</reference>
<dbReference type="EMBL" id="JAKTTI010000045">
    <property type="protein sequence ID" value="MCH1627553.1"/>
    <property type="molecule type" value="Genomic_DNA"/>
</dbReference>
<protein>
    <submittedName>
        <fullName evidence="9">Anti-sigma factor domain-containing protein</fullName>
    </submittedName>
</protein>
<dbReference type="Pfam" id="PF12791">
    <property type="entry name" value="RsgI_N"/>
    <property type="match status" value="1"/>
</dbReference>
<dbReference type="AlphaFoldDB" id="A0AAW5E5D2"/>
<keyword evidence="10" id="KW-1185">Reference proteome</keyword>
<feature type="domain" description="RsgI N-terminal anti-sigma" evidence="8">
    <location>
        <begin position="2"/>
        <end position="50"/>
    </location>
</feature>
<name>A0AAW5E5D2_9BACI</name>
<evidence type="ECO:0000259" key="8">
    <source>
        <dbReference type="PROSITE" id="PS51849"/>
    </source>
</evidence>
<sequence>MKKGIVMDINDEYITMLTPEGEFIKTKHSNSAYEIGEEIHFAPMEIQEDRTVKRGLFHQRKTRIAFVSSLVAIILISLILPNAFMKNEVYAYMSIDINPSFEVGLDENLRVVSIEALNTEAKNLLATIPDWKDTTLDQITESIINKSRVKGYLEDGKQVLITTVVNKTHKAKIDKELQQNIKEIKQEYKKEQIAVTSVKTTKETRAEAKQKGVSTGKLLLKENKIPKQQEKRIPSDNKKQNQDSNNMKQKKDNNPPHKELDQQKKDQRENWNKRDREDWKEKVKKEVKDKEKKEPEKERQQSKEKNKNRYEYKDRKNHHHERDRDKRDERSNNRDYRWNKEKIDDHHE</sequence>
<dbReference type="RefSeq" id="WP_240257473.1">
    <property type="nucleotide sequence ID" value="NZ_JAKTTI010000045.1"/>
</dbReference>
<evidence type="ECO:0000256" key="7">
    <source>
        <dbReference type="SAM" id="Phobius"/>
    </source>
</evidence>
<dbReference type="InterPro" id="IPR055431">
    <property type="entry name" value="RsgI_M"/>
</dbReference>
<comment type="caution">
    <text evidence="9">The sequence shown here is derived from an EMBL/GenBank/DDBJ whole genome shotgun (WGS) entry which is preliminary data.</text>
</comment>